<comment type="caution">
    <text evidence="2">The sequence shown here is derived from an EMBL/GenBank/DDBJ whole genome shotgun (WGS) entry which is preliminary data.</text>
</comment>
<organism evidence="2 3">
    <name type="scientific">Longispora fulva</name>
    <dbReference type="NCBI Taxonomy" id="619741"/>
    <lineage>
        <taxon>Bacteria</taxon>
        <taxon>Bacillati</taxon>
        <taxon>Actinomycetota</taxon>
        <taxon>Actinomycetes</taxon>
        <taxon>Micromonosporales</taxon>
        <taxon>Micromonosporaceae</taxon>
        <taxon>Longispora</taxon>
    </lineage>
</organism>
<keyword evidence="1" id="KW-0812">Transmembrane</keyword>
<accession>A0A8J7GRC7</accession>
<evidence type="ECO:0000313" key="2">
    <source>
        <dbReference type="EMBL" id="MBG6137339.1"/>
    </source>
</evidence>
<feature type="transmembrane region" description="Helical" evidence="1">
    <location>
        <begin position="123"/>
        <end position="143"/>
    </location>
</feature>
<reference evidence="2" key="1">
    <citation type="submission" date="2020-11" db="EMBL/GenBank/DDBJ databases">
        <title>Sequencing the genomes of 1000 actinobacteria strains.</title>
        <authorList>
            <person name="Klenk H.-P."/>
        </authorList>
    </citation>
    <scope>NUCLEOTIDE SEQUENCE</scope>
    <source>
        <strain evidence="2">DSM 45356</strain>
    </source>
</reference>
<feature type="transmembrane region" description="Helical" evidence="1">
    <location>
        <begin position="82"/>
        <end position="103"/>
    </location>
</feature>
<sequence>MTAPVRHDRARFLVAGGWLVLYLSACATPALEFAYRDGGPAHSDLGVNVLIGGAFGLFVGQFGWYANLIVPFALALLLARQYLAAAICAAVAVLIALDTLLLFGHPIPLDEGGSPDYVLHRLGIGFFLWIASMLAILVPSIGWQVTVGRAGRRAPTL</sequence>
<dbReference type="EMBL" id="JADOUF010000001">
    <property type="protein sequence ID" value="MBG6137339.1"/>
    <property type="molecule type" value="Genomic_DNA"/>
</dbReference>
<dbReference type="AlphaFoldDB" id="A0A8J7GRC7"/>
<dbReference type="Proteomes" id="UP000622552">
    <property type="component" value="Unassembled WGS sequence"/>
</dbReference>
<feature type="transmembrane region" description="Helical" evidence="1">
    <location>
        <begin position="12"/>
        <end position="35"/>
    </location>
</feature>
<dbReference type="RefSeq" id="WP_197004218.1">
    <property type="nucleotide sequence ID" value="NZ_BONS01000020.1"/>
</dbReference>
<keyword evidence="1" id="KW-1133">Transmembrane helix</keyword>
<protein>
    <submittedName>
        <fullName evidence="2">Uncharacterized protein</fullName>
    </submittedName>
</protein>
<keyword evidence="1" id="KW-0472">Membrane</keyword>
<proteinExistence type="predicted"/>
<feature type="transmembrane region" description="Helical" evidence="1">
    <location>
        <begin position="47"/>
        <end position="70"/>
    </location>
</feature>
<evidence type="ECO:0000256" key="1">
    <source>
        <dbReference type="SAM" id="Phobius"/>
    </source>
</evidence>
<keyword evidence="3" id="KW-1185">Reference proteome</keyword>
<gene>
    <name evidence="2" type="ORF">IW245_003533</name>
</gene>
<name>A0A8J7GRC7_9ACTN</name>
<evidence type="ECO:0000313" key="3">
    <source>
        <dbReference type="Proteomes" id="UP000622552"/>
    </source>
</evidence>